<feature type="domain" description="Peptidase M43 pregnancy-associated plasma-A" evidence="9">
    <location>
        <begin position="151"/>
        <end position="295"/>
    </location>
</feature>
<dbReference type="InterPro" id="IPR024079">
    <property type="entry name" value="MetalloPept_cat_dom_sf"/>
</dbReference>
<evidence type="ECO:0000256" key="7">
    <source>
        <dbReference type="ARBA" id="ARBA00023049"/>
    </source>
</evidence>
<keyword evidence="2" id="KW-0645">Protease</keyword>
<evidence type="ECO:0000256" key="6">
    <source>
        <dbReference type="ARBA" id="ARBA00022833"/>
    </source>
</evidence>
<keyword evidence="6" id="KW-0862">Zinc</keyword>
<evidence type="ECO:0000256" key="2">
    <source>
        <dbReference type="ARBA" id="ARBA00022670"/>
    </source>
</evidence>
<keyword evidence="4" id="KW-0732">Signal</keyword>
<keyword evidence="11" id="KW-1185">Reference proteome</keyword>
<dbReference type="EMBL" id="JAGSOV010000035">
    <property type="protein sequence ID" value="MCO1656497.1"/>
    <property type="molecule type" value="Genomic_DNA"/>
</dbReference>
<comment type="similarity">
    <text evidence="1">Belongs to the peptidase M43B family.</text>
</comment>
<reference evidence="10" key="1">
    <citation type="submission" date="2021-04" db="EMBL/GenBank/DDBJ databases">
        <title>Pseudonocardia sp. nov., isolated from sandy soil of mangrove forest.</title>
        <authorList>
            <person name="Zan Z."/>
            <person name="Huang R."/>
            <person name="Liu W."/>
        </authorList>
    </citation>
    <scope>NUCLEOTIDE SEQUENCE</scope>
    <source>
        <strain evidence="10">S2-4</strain>
    </source>
</reference>
<dbReference type="Proteomes" id="UP001165283">
    <property type="component" value="Unassembled WGS sequence"/>
</dbReference>
<keyword evidence="8" id="KW-1015">Disulfide bond</keyword>
<evidence type="ECO:0000256" key="4">
    <source>
        <dbReference type="ARBA" id="ARBA00022729"/>
    </source>
</evidence>
<evidence type="ECO:0000256" key="1">
    <source>
        <dbReference type="ARBA" id="ARBA00008721"/>
    </source>
</evidence>
<dbReference type="InterPro" id="IPR008754">
    <property type="entry name" value="Peptidase_M43"/>
</dbReference>
<protein>
    <submittedName>
        <fullName evidence="10">Zinc metalloprotease</fullName>
    </submittedName>
</protein>
<dbReference type="PANTHER" id="PTHR47466">
    <property type="match status" value="1"/>
</dbReference>
<dbReference type="SUPFAM" id="SSF55486">
    <property type="entry name" value="Metalloproteases ('zincins'), catalytic domain"/>
    <property type="match status" value="1"/>
</dbReference>
<evidence type="ECO:0000313" key="10">
    <source>
        <dbReference type="EMBL" id="MCO1656497.1"/>
    </source>
</evidence>
<dbReference type="Pfam" id="PF05572">
    <property type="entry name" value="Peptidase_M43"/>
    <property type="match status" value="1"/>
</dbReference>
<name>A0ABT1A0H9_9PSEU</name>
<dbReference type="Gene3D" id="3.40.390.10">
    <property type="entry name" value="Collagenase (Catalytic Domain)"/>
    <property type="match status" value="1"/>
</dbReference>
<proteinExistence type="inferred from homology"/>
<organism evidence="10 11">
    <name type="scientific">Pseudonocardia humida</name>
    <dbReference type="NCBI Taxonomy" id="2800819"/>
    <lineage>
        <taxon>Bacteria</taxon>
        <taxon>Bacillati</taxon>
        <taxon>Actinomycetota</taxon>
        <taxon>Actinomycetes</taxon>
        <taxon>Pseudonocardiales</taxon>
        <taxon>Pseudonocardiaceae</taxon>
        <taxon>Pseudonocardia</taxon>
    </lineage>
</organism>
<keyword evidence="7 10" id="KW-0482">Metalloprotease</keyword>
<dbReference type="CDD" id="cd04275">
    <property type="entry name" value="ZnMc_pappalysin_like"/>
    <property type="match status" value="1"/>
</dbReference>
<keyword evidence="3" id="KW-0479">Metal-binding</keyword>
<dbReference type="RefSeq" id="WP_252439283.1">
    <property type="nucleotide sequence ID" value="NZ_JAGSOV010000035.1"/>
</dbReference>
<comment type="caution">
    <text evidence="10">The sequence shown here is derived from an EMBL/GenBank/DDBJ whole genome shotgun (WGS) entry which is preliminary data.</text>
</comment>
<dbReference type="PANTHER" id="PTHR47466:SF1">
    <property type="entry name" value="METALLOPROTEASE MEP1 (AFU_ORTHOLOGUE AFUA_1G07730)-RELATED"/>
    <property type="match status" value="1"/>
</dbReference>
<evidence type="ECO:0000256" key="5">
    <source>
        <dbReference type="ARBA" id="ARBA00022801"/>
    </source>
</evidence>
<evidence type="ECO:0000313" key="11">
    <source>
        <dbReference type="Proteomes" id="UP001165283"/>
    </source>
</evidence>
<evidence type="ECO:0000256" key="3">
    <source>
        <dbReference type="ARBA" id="ARBA00022723"/>
    </source>
</evidence>
<sequence>MTQAGPPTVRTCGTAPVHERLLRSVPGYVAARARSENGAWTARRRGLARRAGVVRIPVVVHVVHRTAEEDVSDEQVRSQIEVLNRDFRRRNPDVDQVPEVFADLVADAGIEFEPATTDPDGGPTDGITRTRTTASSFADDDRIKSAGTGGADAWPSERYLNLWVGRLSGGLLGYAQFPGGPPETDGVVIAHTAFGTLGTAAEPFDLGRTATHEVGHWLNLRHIWGDDGTGCSGSDFVDDTPNQAGENTGRPRFPSVSCDNAPNGDLFMNYMDYVDDVAMFMFTNGQAQRMQACLDNDRRSFVEQG</sequence>
<evidence type="ECO:0000259" key="9">
    <source>
        <dbReference type="Pfam" id="PF05572"/>
    </source>
</evidence>
<keyword evidence="5" id="KW-0378">Hydrolase</keyword>
<accession>A0ABT1A0H9</accession>
<gene>
    <name evidence="10" type="ORF">KDL28_15670</name>
</gene>
<evidence type="ECO:0000256" key="8">
    <source>
        <dbReference type="ARBA" id="ARBA00023157"/>
    </source>
</evidence>
<dbReference type="GO" id="GO:0008237">
    <property type="term" value="F:metallopeptidase activity"/>
    <property type="evidence" value="ECO:0007669"/>
    <property type="project" value="UniProtKB-KW"/>
</dbReference>